<proteinExistence type="predicted"/>
<evidence type="ECO:0000256" key="2">
    <source>
        <dbReference type="SAM" id="Phobius"/>
    </source>
</evidence>
<dbReference type="EMBL" id="CM001196">
    <property type="protein sequence ID" value="EGP90818.1"/>
    <property type="molecule type" value="Genomic_DNA"/>
</dbReference>
<evidence type="ECO:0000256" key="1">
    <source>
        <dbReference type="SAM" id="MobiDB-lite"/>
    </source>
</evidence>
<dbReference type="GeneID" id="13403366"/>
<accession>F9WXE1</accession>
<name>F9WXE1_ZYMTI</name>
<sequence>MSHCPSTHATSLSDLTNSTPSNDNVVPSHKYEMMCMLCSLRVEKGHDNRDYPDGIDGKVSIDLASWSHREEANNEGHSLEQKYGEETAIALNYKLDFQAAILNLSICASYILAVRSNKLTFFEFLFLCLVSACATMTMSIFQQEKAKKAKKAEVDDDNKPPTQSAQPNAAFPPPPSIRSLPLPIIDHNNESQDRPSRHQKPRTTRSNTTLEINTAHEQQNSTPAWSNAASIIQYTTRISRSTATSPFFEAPSRASIVRHLHVTAPASIHDTTAISDASLTYRPPHLYSQNRKADQRSCMLQTMRSGLLGSTISQRAFGSAWSVWIDAR</sequence>
<feature type="transmembrane region" description="Helical" evidence="2">
    <location>
        <begin position="119"/>
        <end position="141"/>
    </location>
</feature>
<keyword evidence="4" id="KW-1185">Reference proteome</keyword>
<evidence type="ECO:0000313" key="4">
    <source>
        <dbReference type="Proteomes" id="UP000008062"/>
    </source>
</evidence>
<dbReference type="HOGENOM" id="CLU_847867_0_0_1"/>
<organism evidence="3 4">
    <name type="scientific">Zymoseptoria tritici (strain CBS 115943 / IPO323)</name>
    <name type="common">Speckled leaf blotch fungus</name>
    <name type="synonym">Septoria tritici</name>
    <dbReference type="NCBI Taxonomy" id="336722"/>
    <lineage>
        <taxon>Eukaryota</taxon>
        <taxon>Fungi</taxon>
        <taxon>Dikarya</taxon>
        <taxon>Ascomycota</taxon>
        <taxon>Pezizomycotina</taxon>
        <taxon>Dothideomycetes</taxon>
        <taxon>Dothideomycetidae</taxon>
        <taxon>Mycosphaerellales</taxon>
        <taxon>Mycosphaerellaceae</taxon>
        <taxon>Zymoseptoria</taxon>
    </lineage>
</organism>
<gene>
    <name evidence="3" type="ORF">MYCGRDRAFT_88613</name>
</gene>
<dbReference type="Proteomes" id="UP000008062">
    <property type="component" value="Chromosome 1"/>
</dbReference>
<reference evidence="3 4" key="1">
    <citation type="journal article" date="2011" name="PLoS Genet.">
        <title>Finished genome of the fungal wheat pathogen Mycosphaerella graminicola reveals dispensome structure, chromosome plasticity, and stealth pathogenesis.</title>
        <authorList>
            <person name="Goodwin S.B."/>
            <person name="Ben M'barek S."/>
            <person name="Dhillon B."/>
            <person name="Wittenberg A.H.J."/>
            <person name="Crane C.F."/>
            <person name="Hane J.K."/>
            <person name="Foster A.J."/>
            <person name="Van der Lee T.A.J."/>
            <person name="Grimwood J."/>
            <person name="Aerts A."/>
            <person name="Antoniw J."/>
            <person name="Bailey A."/>
            <person name="Bluhm B."/>
            <person name="Bowler J."/>
            <person name="Bristow J."/>
            <person name="van der Burgt A."/>
            <person name="Canto-Canche B."/>
            <person name="Churchill A.C.L."/>
            <person name="Conde-Ferraez L."/>
            <person name="Cools H.J."/>
            <person name="Coutinho P.M."/>
            <person name="Csukai M."/>
            <person name="Dehal P."/>
            <person name="De Wit P."/>
            <person name="Donzelli B."/>
            <person name="van de Geest H.C."/>
            <person name="van Ham R.C.H.J."/>
            <person name="Hammond-Kosack K.E."/>
            <person name="Henrissat B."/>
            <person name="Kilian A."/>
            <person name="Kobayashi A.K."/>
            <person name="Koopmann E."/>
            <person name="Kourmpetis Y."/>
            <person name="Kuzniar A."/>
            <person name="Lindquist E."/>
            <person name="Lombard V."/>
            <person name="Maliepaard C."/>
            <person name="Martins N."/>
            <person name="Mehrabi R."/>
            <person name="Nap J.P.H."/>
            <person name="Ponomarenko A."/>
            <person name="Rudd J.J."/>
            <person name="Salamov A."/>
            <person name="Schmutz J."/>
            <person name="Schouten H.J."/>
            <person name="Shapiro H."/>
            <person name="Stergiopoulos I."/>
            <person name="Torriani S.F.F."/>
            <person name="Tu H."/>
            <person name="de Vries R.P."/>
            <person name="Waalwijk C."/>
            <person name="Ware S.B."/>
            <person name="Wiebenga A."/>
            <person name="Zwiers L.-H."/>
            <person name="Oliver R.P."/>
            <person name="Grigoriev I.V."/>
            <person name="Kema G.H.J."/>
        </authorList>
    </citation>
    <scope>NUCLEOTIDE SEQUENCE [LARGE SCALE GENOMIC DNA]</scope>
    <source>
        <strain evidence="4">CBS 115943 / IPO323</strain>
    </source>
</reference>
<protein>
    <submittedName>
        <fullName evidence="3">Uncharacterized protein</fullName>
    </submittedName>
</protein>
<dbReference type="InParanoid" id="F9WXE1"/>
<feature type="transmembrane region" description="Helical" evidence="2">
    <location>
        <begin position="95"/>
        <end position="113"/>
    </location>
</feature>
<evidence type="ECO:0000313" key="3">
    <source>
        <dbReference type="EMBL" id="EGP90818.1"/>
    </source>
</evidence>
<feature type="region of interest" description="Disordered" evidence="1">
    <location>
        <begin position="1"/>
        <end position="23"/>
    </location>
</feature>
<keyword evidence="2" id="KW-0472">Membrane</keyword>
<keyword evidence="2" id="KW-0812">Transmembrane</keyword>
<keyword evidence="2" id="KW-1133">Transmembrane helix</keyword>
<feature type="region of interest" description="Disordered" evidence="1">
    <location>
        <begin position="151"/>
        <end position="210"/>
    </location>
</feature>
<dbReference type="RefSeq" id="XP_003855842.1">
    <property type="nucleotide sequence ID" value="XM_003855794.1"/>
</dbReference>
<dbReference type="KEGG" id="ztr:MYCGRDRAFT_88613"/>
<dbReference type="AlphaFoldDB" id="F9WXE1"/>
<feature type="compositionally biased region" description="Basic and acidic residues" evidence="1">
    <location>
        <begin position="187"/>
        <end position="196"/>
    </location>
</feature>